<keyword evidence="5" id="KW-0966">Cell projection</keyword>
<organism evidence="6 7">
    <name type="scientific">Cyclotella atomus</name>
    <dbReference type="NCBI Taxonomy" id="382360"/>
    <lineage>
        <taxon>Eukaryota</taxon>
        <taxon>Sar</taxon>
        <taxon>Stramenopiles</taxon>
        <taxon>Ochrophyta</taxon>
        <taxon>Bacillariophyta</taxon>
        <taxon>Coscinodiscophyceae</taxon>
        <taxon>Thalassiosirophycidae</taxon>
        <taxon>Stephanodiscales</taxon>
        <taxon>Stephanodiscaceae</taxon>
        <taxon>Cyclotella</taxon>
    </lineage>
</organism>
<dbReference type="InterPro" id="IPR032675">
    <property type="entry name" value="LRR_dom_sf"/>
</dbReference>
<keyword evidence="2" id="KW-0433">Leucine-rich repeat</keyword>
<dbReference type="InterPro" id="IPR050576">
    <property type="entry name" value="Cilia_flagella_integrity"/>
</dbReference>
<evidence type="ECO:0000313" key="6">
    <source>
        <dbReference type="EMBL" id="KAL3799698.1"/>
    </source>
</evidence>
<dbReference type="EMBL" id="JALLPJ020000177">
    <property type="protein sequence ID" value="KAL3799698.1"/>
    <property type="molecule type" value="Genomic_DNA"/>
</dbReference>
<dbReference type="SUPFAM" id="SSF52075">
    <property type="entry name" value="Outer arm dynein light chain 1"/>
    <property type="match status" value="1"/>
</dbReference>
<comment type="subcellular location">
    <subcellularLocation>
        <location evidence="1">Cell projection</location>
        <location evidence="1">Cilium</location>
    </subcellularLocation>
</comment>
<keyword evidence="3" id="KW-0677">Repeat</keyword>
<keyword evidence="7" id="KW-1185">Reference proteome</keyword>
<dbReference type="SMART" id="SM00365">
    <property type="entry name" value="LRR_SD22"/>
    <property type="match status" value="3"/>
</dbReference>
<evidence type="ECO:0000256" key="5">
    <source>
        <dbReference type="ARBA" id="ARBA00023273"/>
    </source>
</evidence>
<dbReference type="PROSITE" id="PS51450">
    <property type="entry name" value="LRR"/>
    <property type="match status" value="4"/>
</dbReference>
<dbReference type="AlphaFoldDB" id="A0ABD3QGV6"/>
<proteinExistence type="predicted"/>
<evidence type="ECO:0000313" key="7">
    <source>
        <dbReference type="Proteomes" id="UP001530400"/>
    </source>
</evidence>
<reference evidence="6 7" key="1">
    <citation type="submission" date="2024-10" db="EMBL/GenBank/DDBJ databases">
        <title>Updated reference genomes for cyclostephanoid diatoms.</title>
        <authorList>
            <person name="Roberts W.R."/>
            <person name="Alverson A.J."/>
        </authorList>
    </citation>
    <scope>NUCLEOTIDE SEQUENCE [LARGE SCALE GENOMIC DNA]</scope>
    <source>
        <strain evidence="6 7">AJA010-31</strain>
    </source>
</reference>
<evidence type="ECO:0000256" key="4">
    <source>
        <dbReference type="ARBA" id="ARBA00023069"/>
    </source>
</evidence>
<evidence type="ECO:0000256" key="1">
    <source>
        <dbReference type="ARBA" id="ARBA00004138"/>
    </source>
</evidence>
<dbReference type="PANTHER" id="PTHR45973:SF9">
    <property type="entry name" value="LEUCINE-RICH REPEAT-CONTAINING PROTEIN 46"/>
    <property type="match status" value="1"/>
</dbReference>
<name>A0ABD3QGV6_9STRA</name>
<comment type="caution">
    <text evidence="6">The sequence shown here is derived from an EMBL/GenBank/DDBJ whole genome shotgun (WGS) entry which is preliminary data.</text>
</comment>
<evidence type="ECO:0008006" key="8">
    <source>
        <dbReference type="Google" id="ProtNLM"/>
    </source>
</evidence>
<protein>
    <recommendedName>
        <fullName evidence="8">Dynein assembly factor 1, axonemal homolog</fullName>
    </recommendedName>
</protein>
<keyword evidence="4" id="KW-0969">Cilium</keyword>
<sequence length="279" mass="31320">MTLDPYAGGEEIMAGLPTMTKKELSNVAIEHGGYSTPSLNDTLYLHFKGYRRIENLEEYTGLKSIWLQSNGLTKIENLNHLTELRCLFLQSNCITHVEGLDGLSSLVQLDLSENNIRFVEGLSNLPQLTTLNLSKNALSDAASINHLRDCKALSSLDLSKNDITGEDVIDCLAGITKLASLNIAGNPVMSKVASFRKKMIVASMSLRYLDRPIFENERAAAQAWSVGGIEAETKVKEEWQEQQRSQQRRATQEFRDWQASVRIESSYFDSYSYSLHKSY</sequence>
<accession>A0ABD3QGV6</accession>
<evidence type="ECO:0000256" key="2">
    <source>
        <dbReference type="ARBA" id="ARBA00022614"/>
    </source>
</evidence>
<dbReference type="Gene3D" id="3.80.10.10">
    <property type="entry name" value="Ribonuclease Inhibitor"/>
    <property type="match status" value="2"/>
</dbReference>
<dbReference type="PANTHER" id="PTHR45973">
    <property type="entry name" value="PROTEIN PHOSPHATASE 1 REGULATORY SUBUNIT SDS22-RELATED"/>
    <property type="match status" value="1"/>
</dbReference>
<dbReference type="Proteomes" id="UP001530400">
    <property type="component" value="Unassembled WGS sequence"/>
</dbReference>
<dbReference type="InterPro" id="IPR001611">
    <property type="entry name" value="Leu-rich_rpt"/>
</dbReference>
<gene>
    <name evidence="6" type="ORF">ACHAWO_002882</name>
</gene>
<evidence type="ECO:0000256" key="3">
    <source>
        <dbReference type="ARBA" id="ARBA00022737"/>
    </source>
</evidence>
<dbReference type="Pfam" id="PF14580">
    <property type="entry name" value="LRR_9"/>
    <property type="match status" value="1"/>
</dbReference>